<feature type="transmembrane region" description="Helical" evidence="8">
    <location>
        <begin position="92"/>
        <end position="111"/>
    </location>
</feature>
<keyword evidence="3" id="KW-0813">Transport</keyword>
<keyword evidence="7 8" id="KW-0472">Membrane</keyword>
<dbReference type="GO" id="GO:0033214">
    <property type="term" value="P:siderophore-iron import into cell"/>
    <property type="evidence" value="ECO:0007669"/>
    <property type="project" value="TreeGrafter"/>
</dbReference>
<proteinExistence type="inferred from homology"/>
<keyword evidence="5 8" id="KW-0812">Transmembrane</keyword>
<dbReference type="PANTHER" id="PTHR30472">
    <property type="entry name" value="FERRIC ENTEROBACTIN TRANSPORT SYSTEM PERMEASE PROTEIN"/>
    <property type="match status" value="1"/>
</dbReference>
<evidence type="ECO:0000256" key="6">
    <source>
        <dbReference type="ARBA" id="ARBA00022989"/>
    </source>
</evidence>
<feature type="transmembrane region" description="Helical" evidence="8">
    <location>
        <begin position="60"/>
        <end position="80"/>
    </location>
</feature>
<dbReference type="InterPro" id="IPR000522">
    <property type="entry name" value="ABC_transptr_permease_BtuC"/>
</dbReference>
<dbReference type="Proteomes" id="UP000277766">
    <property type="component" value="Unassembled WGS sequence"/>
</dbReference>
<evidence type="ECO:0000313" key="9">
    <source>
        <dbReference type="EMBL" id="RTR26871.1"/>
    </source>
</evidence>
<dbReference type="Gene3D" id="1.10.3470.10">
    <property type="entry name" value="ABC transporter involved in vitamin B12 uptake, BtuC"/>
    <property type="match status" value="1"/>
</dbReference>
<name>A0A3S0I3Z7_9DEIO</name>
<evidence type="ECO:0000256" key="1">
    <source>
        <dbReference type="ARBA" id="ARBA00004651"/>
    </source>
</evidence>
<dbReference type="GO" id="GO:0022857">
    <property type="term" value="F:transmembrane transporter activity"/>
    <property type="evidence" value="ECO:0007669"/>
    <property type="project" value="InterPro"/>
</dbReference>
<dbReference type="Pfam" id="PF01032">
    <property type="entry name" value="FecCD"/>
    <property type="match status" value="1"/>
</dbReference>
<feature type="transmembrane region" description="Helical" evidence="8">
    <location>
        <begin position="117"/>
        <end position="137"/>
    </location>
</feature>
<feature type="transmembrane region" description="Helical" evidence="8">
    <location>
        <begin position="306"/>
        <end position="323"/>
    </location>
</feature>
<dbReference type="AlphaFoldDB" id="A0A3S0I3Z7"/>
<evidence type="ECO:0000256" key="5">
    <source>
        <dbReference type="ARBA" id="ARBA00022692"/>
    </source>
</evidence>
<feature type="transmembrane region" description="Helical" evidence="8">
    <location>
        <begin position="196"/>
        <end position="213"/>
    </location>
</feature>
<keyword evidence="4" id="KW-1003">Cell membrane</keyword>
<organism evidence="9 10">
    <name type="scientific">Deinococcus radiophilus</name>
    <dbReference type="NCBI Taxonomy" id="32062"/>
    <lineage>
        <taxon>Bacteria</taxon>
        <taxon>Thermotogati</taxon>
        <taxon>Deinococcota</taxon>
        <taxon>Deinococci</taxon>
        <taxon>Deinococcales</taxon>
        <taxon>Deinococcaceae</taxon>
        <taxon>Deinococcus</taxon>
    </lineage>
</organism>
<dbReference type="CDD" id="cd06550">
    <property type="entry name" value="TM_ABC_iron-siderophores_like"/>
    <property type="match status" value="1"/>
</dbReference>
<keyword evidence="10" id="KW-1185">Reference proteome</keyword>
<dbReference type="GO" id="GO:0005886">
    <property type="term" value="C:plasma membrane"/>
    <property type="evidence" value="ECO:0007669"/>
    <property type="project" value="UniProtKB-SubCell"/>
</dbReference>
<dbReference type="OrthoDB" id="9811721at2"/>
<sequence>MTLARVPVMVWYAAAALLLGVAALASLVYGVLQIPAAEVLRALQHPDESRASLAVWDLRFPRLLAAGLAGSALAVSGTLLQGVTRNPLSDPGILGVEAGAALGLSAALILWPALGLLSVPLAFVGGLLAAGVTLAFASRPGLSPLRLTLSGVAVAAVCRALTWGMQLLWPDRAQPALLALGGSVAGRTWEDLSQTWFWLLLPLVLALTVGSRVNLLALGDDVARSLGRDPRRELLLLSLLGVLLAAGAVALCGPVGYVGLLVPHLARALVGLDHRRSLPLAALLGAALVIAADVAARLIDAPAETPIAILIAALGTPFFVWLARQVRA</sequence>
<dbReference type="SUPFAM" id="SSF81345">
    <property type="entry name" value="ABC transporter involved in vitamin B12 uptake, BtuC"/>
    <property type="match status" value="1"/>
</dbReference>
<protein>
    <submittedName>
        <fullName evidence="9">Iron ABC transporter permease</fullName>
    </submittedName>
</protein>
<dbReference type="InterPro" id="IPR037294">
    <property type="entry name" value="ABC_BtuC-like"/>
</dbReference>
<dbReference type="EMBL" id="RXPE01000013">
    <property type="protein sequence ID" value="RTR26871.1"/>
    <property type="molecule type" value="Genomic_DNA"/>
</dbReference>
<feature type="transmembrane region" description="Helical" evidence="8">
    <location>
        <begin position="234"/>
        <end position="260"/>
    </location>
</feature>
<evidence type="ECO:0000313" key="10">
    <source>
        <dbReference type="Proteomes" id="UP000277766"/>
    </source>
</evidence>
<evidence type="ECO:0000256" key="3">
    <source>
        <dbReference type="ARBA" id="ARBA00022448"/>
    </source>
</evidence>
<dbReference type="RefSeq" id="WP_126352172.1">
    <property type="nucleotide sequence ID" value="NZ_RXPE01000013.1"/>
</dbReference>
<dbReference type="FunFam" id="1.10.3470.10:FF:000001">
    <property type="entry name" value="Vitamin B12 ABC transporter permease BtuC"/>
    <property type="match status" value="1"/>
</dbReference>
<feature type="transmembrane region" description="Helical" evidence="8">
    <location>
        <begin position="280"/>
        <end position="299"/>
    </location>
</feature>
<dbReference type="PANTHER" id="PTHR30472:SF1">
    <property type="entry name" value="FE(3+) DICITRATE TRANSPORT SYSTEM PERMEASE PROTEIN FECC-RELATED"/>
    <property type="match status" value="1"/>
</dbReference>
<comment type="similarity">
    <text evidence="2">Belongs to the binding-protein-dependent transport system permease family. FecCD subfamily.</text>
</comment>
<evidence type="ECO:0000256" key="2">
    <source>
        <dbReference type="ARBA" id="ARBA00007935"/>
    </source>
</evidence>
<comment type="subcellular location">
    <subcellularLocation>
        <location evidence="1">Cell membrane</location>
        <topology evidence="1">Multi-pass membrane protein</topology>
    </subcellularLocation>
</comment>
<comment type="caution">
    <text evidence="9">The sequence shown here is derived from an EMBL/GenBank/DDBJ whole genome shotgun (WGS) entry which is preliminary data.</text>
</comment>
<evidence type="ECO:0000256" key="8">
    <source>
        <dbReference type="SAM" id="Phobius"/>
    </source>
</evidence>
<evidence type="ECO:0000256" key="4">
    <source>
        <dbReference type="ARBA" id="ARBA00022475"/>
    </source>
</evidence>
<accession>A0A3S0I3Z7</accession>
<reference evidence="9 10" key="1">
    <citation type="submission" date="2018-12" db="EMBL/GenBank/DDBJ databases">
        <title>Deinococcus radiophilus ATCC 27603 genome sequencing and assembly.</title>
        <authorList>
            <person name="Maclea K.S."/>
            <person name="Maynard C.R."/>
        </authorList>
    </citation>
    <scope>NUCLEOTIDE SEQUENCE [LARGE SCALE GENOMIC DNA]</scope>
    <source>
        <strain evidence="9 10">ATCC 27603</strain>
    </source>
</reference>
<gene>
    <name evidence="9" type="ORF">EJ104_07700</name>
</gene>
<evidence type="ECO:0000256" key="7">
    <source>
        <dbReference type="ARBA" id="ARBA00023136"/>
    </source>
</evidence>
<keyword evidence="6 8" id="KW-1133">Transmembrane helix</keyword>